<proteinExistence type="predicted"/>
<accession>A0A125W8F4</accession>
<dbReference type="InterPro" id="IPR013011">
    <property type="entry name" value="PTS_EIIB_2"/>
</dbReference>
<dbReference type="GO" id="GO:0009401">
    <property type="term" value="P:phosphoenolpyruvate-dependent sugar phosphotransferase system"/>
    <property type="evidence" value="ECO:0007669"/>
    <property type="project" value="InterPro"/>
</dbReference>
<dbReference type="PROSITE" id="PS51099">
    <property type="entry name" value="PTS_EIIB_TYPE_2"/>
    <property type="match status" value="1"/>
</dbReference>
<reference evidence="3 4" key="1">
    <citation type="submission" date="2010-07" db="EMBL/GenBank/DDBJ databases">
        <authorList>
            <person name="Sid Ahmed O."/>
        </authorList>
    </citation>
    <scope>NUCLEOTIDE SEQUENCE [LARGE SCALE GENOMIC DNA]</scope>
    <source>
        <strain evidence="3 4">TX4248</strain>
    </source>
</reference>
<sequence length="98" mass="10795">MNSHKALVACRAGVGSSLMLKIKVNEVVKENNFPLEVEHSSLDGVPGFQGDMIITLPDVANELIEKNLPQKIVGIANIVDKNEIKIKLEEAFIELEKQ</sequence>
<dbReference type="Pfam" id="PF02302">
    <property type="entry name" value="PTS_IIB"/>
    <property type="match status" value="1"/>
</dbReference>
<dbReference type="InterPro" id="IPR003501">
    <property type="entry name" value="PTS_EIIB_2/3"/>
</dbReference>
<keyword evidence="1" id="KW-0808">Transferase</keyword>
<feature type="domain" description="PTS EIIB type-2" evidence="2">
    <location>
        <begin position="4"/>
        <end position="96"/>
    </location>
</feature>
<dbReference type="RefSeq" id="WP_002307675.1">
    <property type="nucleotide sequence ID" value="NZ_GL454420.1"/>
</dbReference>
<protein>
    <submittedName>
        <fullName evidence="3">PTS system, Lactose/Cellobiose specific IIB subunit</fullName>
    </submittedName>
</protein>
<evidence type="ECO:0000259" key="2">
    <source>
        <dbReference type="PROSITE" id="PS51099"/>
    </source>
</evidence>
<dbReference type="HOGENOM" id="CLU_159248_0_0_9"/>
<evidence type="ECO:0000313" key="4">
    <source>
        <dbReference type="Proteomes" id="UP000004846"/>
    </source>
</evidence>
<dbReference type="CDD" id="cd05563">
    <property type="entry name" value="PTS_IIB_ascorbate"/>
    <property type="match status" value="1"/>
</dbReference>
<evidence type="ECO:0000313" key="3">
    <source>
        <dbReference type="EMBL" id="EFM83822.1"/>
    </source>
</evidence>
<evidence type="ECO:0000256" key="1">
    <source>
        <dbReference type="ARBA" id="ARBA00022679"/>
    </source>
</evidence>
<organism evidence="3 4">
    <name type="scientific">Enterococcus faecalis TX4248</name>
    <dbReference type="NCBI Taxonomy" id="749495"/>
    <lineage>
        <taxon>Bacteria</taxon>
        <taxon>Bacillati</taxon>
        <taxon>Bacillota</taxon>
        <taxon>Bacilli</taxon>
        <taxon>Lactobacillales</taxon>
        <taxon>Enterococcaceae</taxon>
        <taxon>Enterococcus</taxon>
    </lineage>
</organism>
<dbReference type="InterPro" id="IPR036095">
    <property type="entry name" value="PTS_EIIB-like_sf"/>
</dbReference>
<dbReference type="Proteomes" id="UP000004846">
    <property type="component" value="Unassembled WGS sequence"/>
</dbReference>
<gene>
    <name evidence="3" type="ORF">HMPREF9498_00537</name>
</gene>
<dbReference type="SUPFAM" id="SSF52794">
    <property type="entry name" value="PTS system IIB component-like"/>
    <property type="match status" value="1"/>
</dbReference>
<dbReference type="GO" id="GO:0008982">
    <property type="term" value="F:protein-N(PI)-phosphohistidine-sugar phosphotransferase activity"/>
    <property type="evidence" value="ECO:0007669"/>
    <property type="project" value="InterPro"/>
</dbReference>
<dbReference type="EMBL" id="AEBR01000014">
    <property type="protein sequence ID" value="EFM83822.1"/>
    <property type="molecule type" value="Genomic_DNA"/>
</dbReference>
<name>A0A125W8F4_ENTFL</name>
<dbReference type="AlphaFoldDB" id="A0A125W8F4"/>
<dbReference type="Gene3D" id="3.40.50.2300">
    <property type="match status" value="1"/>
</dbReference>
<comment type="caution">
    <text evidence="3">The sequence shown here is derived from an EMBL/GenBank/DDBJ whole genome shotgun (WGS) entry which is preliminary data.</text>
</comment>